<dbReference type="InterPro" id="IPR011051">
    <property type="entry name" value="RmlC_Cupin_sf"/>
</dbReference>
<dbReference type="CDD" id="cd20292">
    <property type="entry name" value="cupin_QdtA-like"/>
    <property type="match status" value="1"/>
</dbReference>
<accession>A9KVU4</accession>
<dbReference type="Pfam" id="PF05523">
    <property type="entry name" value="FdtA"/>
    <property type="match status" value="1"/>
</dbReference>
<gene>
    <name evidence="2" type="ordered locus">Sbal195_3028</name>
</gene>
<protein>
    <submittedName>
        <fullName evidence="2">WxcM domain protein</fullName>
    </submittedName>
</protein>
<dbReference type="Proteomes" id="UP000000770">
    <property type="component" value="Chromosome"/>
</dbReference>
<feature type="domain" description="Sugar 3,4-ketoisomerase QdtA cupin" evidence="1">
    <location>
        <begin position="8"/>
        <end position="134"/>
    </location>
</feature>
<reference evidence="2 3" key="1">
    <citation type="submission" date="2007-11" db="EMBL/GenBank/DDBJ databases">
        <title>Complete sequence of chromosome of Shewanella baltica OS195.</title>
        <authorList>
            <consortium name="US DOE Joint Genome Institute"/>
            <person name="Copeland A."/>
            <person name="Lucas S."/>
            <person name="Lapidus A."/>
            <person name="Barry K."/>
            <person name="Glavina del Rio T."/>
            <person name="Dalin E."/>
            <person name="Tice H."/>
            <person name="Pitluck S."/>
            <person name="Chain P."/>
            <person name="Malfatti S."/>
            <person name="Shin M."/>
            <person name="Vergez L."/>
            <person name="Schmutz J."/>
            <person name="Larimer F."/>
            <person name="Land M."/>
            <person name="Hauser L."/>
            <person name="Kyrpides N."/>
            <person name="Kim E."/>
            <person name="Brettar I."/>
            <person name="Rodrigues J."/>
            <person name="Konstantinidis K."/>
            <person name="Klappenbach J."/>
            <person name="Hofle M."/>
            <person name="Tiedje J."/>
            <person name="Richardson P."/>
        </authorList>
    </citation>
    <scope>NUCLEOTIDE SEQUENCE [LARGE SCALE GENOMIC DNA]</scope>
    <source>
        <strain evidence="2 3">OS195</strain>
    </source>
</reference>
<dbReference type="AlphaFoldDB" id="A9KVU4"/>
<dbReference type="Gene3D" id="2.60.120.10">
    <property type="entry name" value="Jelly Rolls"/>
    <property type="match status" value="1"/>
</dbReference>
<evidence type="ECO:0000313" key="2">
    <source>
        <dbReference type="EMBL" id="ABX50193.1"/>
    </source>
</evidence>
<dbReference type="SUPFAM" id="SSF51182">
    <property type="entry name" value="RmlC-like cupins"/>
    <property type="match status" value="1"/>
</dbReference>
<dbReference type="InterPro" id="IPR014710">
    <property type="entry name" value="RmlC-like_jellyroll"/>
</dbReference>
<sequence length="143" mass="16232">MDNMSLINIINFPVLGDGRGTLVALEANRQIPFEIKRVYYIYGTAQGVARGFHAHKALKQVAICLKGSCRFVMDDGKDKQEVILAKPDKGLLIDAMQWHEMYDFSNDCVLMVLADQVYDESDYIREYSKFIEAVNNHVHSSAK</sequence>
<dbReference type="RefSeq" id="WP_012197380.1">
    <property type="nucleotide sequence ID" value="NC_009997.1"/>
</dbReference>
<dbReference type="HOGENOM" id="CLU_127501_0_0_6"/>
<dbReference type="EMBL" id="CP000891">
    <property type="protein sequence ID" value="ABX50193.1"/>
    <property type="molecule type" value="Genomic_DNA"/>
</dbReference>
<dbReference type="InterPro" id="IPR008894">
    <property type="entry name" value="QdtA_cupin_dom"/>
</dbReference>
<evidence type="ECO:0000259" key="1">
    <source>
        <dbReference type="Pfam" id="PF05523"/>
    </source>
</evidence>
<organism evidence="2 3">
    <name type="scientific">Shewanella baltica (strain OS195)</name>
    <dbReference type="NCBI Taxonomy" id="399599"/>
    <lineage>
        <taxon>Bacteria</taxon>
        <taxon>Pseudomonadati</taxon>
        <taxon>Pseudomonadota</taxon>
        <taxon>Gammaproteobacteria</taxon>
        <taxon>Alteromonadales</taxon>
        <taxon>Shewanellaceae</taxon>
        <taxon>Shewanella</taxon>
    </lineage>
</organism>
<proteinExistence type="predicted"/>
<name>A9KVU4_SHEB9</name>
<dbReference type="GeneID" id="11774878"/>
<dbReference type="KEGG" id="sbn:Sbal195_3028"/>
<evidence type="ECO:0000313" key="3">
    <source>
        <dbReference type="Proteomes" id="UP000000770"/>
    </source>
</evidence>